<evidence type="ECO:0000313" key="3">
    <source>
        <dbReference type="EMBL" id="CAL1140274.1"/>
    </source>
</evidence>
<comment type="caution">
    <text evidence="2">The sequence shown here is derived from an EMBL/GenBank/DDBJ whole genome shotgun (WGS) entry which is preliminary data.</text>
</comment>
<name>A0A9P1FRJ2_9DINO</name>
<sequence>MFACCSCTDGPSRFCPGNEESTGEVVQKGDKERSFETVAPCHPFSAGEDDKEMAKQRLQRLIRDFAQEVVADGIPVQVIQREAEEELQVTLRLDRRLRQVEFWQGPGAATIIMPLAEVESITKVDTEEDMMRALVLVSSSTEVRVHFENVMTRDRAYTCLRIFQMSVAHEPPKPRENDMRLQIGLGYAFVAALLASKRRLKEAENEPRMSRSGKRLAPAALAAAEAICLFLGLPVEVLEAAVATLADAAASVRAQTAAKVAIAEAEALANLADASRATRRGAEAVEVSEVSEVSAPRPHPPAGLPTSKRQKTEDTKKR</sequence>
<dbReference type="EMBL" id="CAMXCT030001114">
    <property type="protein sequence ID" value="CAL4774211.1"/>
    <property type="molecule type" value="Genomic_DNA"/>
</dbReference>
<feature type="compositionally biased region" description="Low complexity" evidence="1">
    <location>
        <begin position="284"/>
        <end position="295"/>
    </location>
</feature>
<proteinExistence type="predicted"/>
<dbReference type="EMBL" id="CAMXCT020001114">
    <property type="protein sequence ID" value="CAL1140274.1"/>
    <property type="molecule type" value="Genomic_DNA"/>
</dbReference>
<accession>A0A9P1FRJ2</accession>
<dbReference type="AlphaFoldDB" id="A0A9P1FRJ2"/>
<evidence type="ECO:0000313" key="2">
    <source>
        <dbReference type="EMBL" id="CAI3986899.1"/>
    </source>
</evidence>
<reference evidence="3" key="2">
    <citation type="submission" date="2024-04" db="EMBL/GenBank/DDBJ databases">
        <authorList>
            <person name="Chen Y."/>
            <person name="Shah S."/>
            <person name="Dougan E. K."/>
            <person name="Thang M."/>
            <person name="Chan C."/>
        </authorList>
    </citation>
    <scope>NUCLEOTIDE SEQUENCE [LARGE SCALE GENOMIC DNA]</scope>
</reference>
<evidence type="ECO:0000256" key="1">
    <source>
        <dbReference type="SAM" id="MobiDB-lite"/>
    </source>
</evidence>
<evidence type="ECO:0000313" key="5">
    <source>
        <dbReference type="Proteomes" id="UP001152797"/>
    </source>
</evidence>
<feature type="region of interest" description="Disordered" evidence="1">
    <location>
        <begin position="277"/>
        <end position="318"/>
    </location>
</feature>
<reference evidence="2" key="1">
    <citation type="submission" date="2022-10" db="EMBL/GenBank/DDBJ databases">
        <authorList>
            <person name="Chen Y."/>
            <person name="Dougan E. K."/>
            <person name="Chan C."/>
            <person name="Rhodes N."/>
            <person name="Thang M."/>
        </authorList>
    </citation>
    <scope>NUCLEOTIDE SEQUENCE</scope>
</reference>
<dbReference type="Proteomes" id="UP001152797">
    <property type="component" value="Unassembled WGS sequence"/>
</dbReference>
<dbReference type="EMBL" id="CAMXCT010001114">
    <property type="protein sequence ID" value="CAI3986899.1"/>
    <property type="molecule type" value="Genomic_DNA"/>
</dbReference>
<dbReference type="OrthoDB" id="10597625at2759"/>
<keyword evidence="5" id="KW-1185">Reference proteome</keyword>
<protein>
    <submittedName>
        <fullName evidence="4">Ferredoxin</fullName>
    </submittedName>
</protein>
<evidence type="ECO:0000313" key="4">
    <source>
        <dbReference type="EMBL" id="CAL4774211.1"/>
    </source>
</evidence>
<organism evidence="2">
    <name type="scientific">Cladocopium goreaui</name>
    <dbReference type="NCBI Taxonomy" id="2562237"/>
    <lineage>
        <taxon>Eukaryota</taxon>
        <taxon>Sar</taxon>
        <taxon>Alveolata</taxon>
        <taxon>Dinophyceae</taxon>
        <taxon>Suessiales</taxon>
        <taxon>Symbiodiniaceae</taxon>
        <taxon>Cladocopium</taxon>
    </lineage>
</organism>
<gene>
    <name evidence="2" type="ORF">C1SCF055_LOCUS14213</name>
</gene>